<evidence type="ECO:0000256" key="4">
    <source>
        <dbReference type="SAM" id="SignalP"/>
    </source>
</evidence>
<sequence>MKIHLTLSMGMLVLALAPAASSIDFTSAELSSEESTRQLYERWCKKYPDGRGCKDDDKSGRLDIFRSRAQEINIMNTGVIHNRRRLNEFSDITDDEFKETFGSCFLKSREELLEHDVITGDQFTFANDDIPDYVDWASRGAVTQVMNQGSCGACWAFAAAGAVEGIHMIENGILMQLSVQELLDCSISRGCDGGNAVKAFNHVIDADGIAKWEDNPYVATRLNCHKAQKVVTIGGYKFVPRFNETALEQAVASQPVVVSVDTTGWAKHYRAGRVFSGPCGQRPGHQALLVGYGTAQEQDIDGSNYTIDYWKIKNSWGIHRGEKGYYRLERGYEETGGLCGILRFAMYPVEPIELID</sequence>
<dbReference type="EMBL" id="LT934112">
    <property type="protein sequence ID" value="VAH18347.1"/>
    <property type="molecule type" value="Genomic_DNA"/>
</dbReference>
<accession>A0A9R0VAP2</accession>
<keyword evidence="7" id="KW-1185">Reference proteome</keyword>
<name>A0A9R0VAP2_TRITD</name>
<keyword evidence="2 4" id="KW-0732">Signal</keyword>
<feature type="signal peptide" evidence="4">
    <location>
        <begin position="1"/>
        <end position="22"/>
    </location>
</feature>
<protein>
    <recommendedName>
        <fullName evidence="5">Peptidase C1A papain C-terminal domain-containing protein</fullName>
    </recommendedName>
</protein>
<reference evidence="6 7" key="1">
    <citation type="submission" date="2017-09" db="EMBL/GenBank/DDBJ databases">
        <authorList>
            <consortium name="International Durum Wheat Genome Sequencing Consortium (IDWGSC)"/>
            <person name="Milanesi L."/>
        </authorList>
    </citation>
    <scope>NUCLEOTIDE SEQUENCE [LARGE SCALE GENOMIC DNA]</scope>
    <source>
        <strain evidence="7">cv. Svevo</strain>
    </source>
</reference>
<dbReference type="InterPro" id="IPR000668">
    <property type="entry name" value="Peptidase_C1A_C"/>
</dbReference>
<dbReference type="SMART" id="SM00645">
    <property type="entry name" value="Pept_C1"/>
    <property type="match status" value="1"/>
</dbReference>
<feature type="chain" id="PRO_5040511342" description="Peptidase C1A papain C-terminal domain-containing protein" evidence="4">
    <location>
        <begin position="23"/>
        <end position="356"/>
    </location>
</feature>
<dbReference type="InterPro" id="IPR013128">
    <property type="entry name" value="Peptidase_C1A"/>
</dbReference>
<dbReference type="Proteomes" id="UP000324705">
    <property type="component" value="Chromosome 1B"/>
</dbReference>
<dbReference type="PANTHER" id="PTHR12411">
    <property type="entry name" value="CYSTEINE PROTEASE FAMILY C1-RELATED"/>
    <property type="match status" value="1"/>
</dbReference>
<dbReference type="PRINTS" id="PR00705">
    <property type="entry name" value="PAPAIN"/>
</dbReference>
<dbReference type="GO" id="GO:0008234">
    <property type="term" value="F:cysteine-type peptidase activity"/>
    <property type="evidence" value="ECO:0007669"/>
    <property type="project" value="InterPro"/>
</dbReference>
<feature type="domain" description="Peptidase C1A papain C-terminal" evidence="5">
    <location>
        <begin position="130"/>
        <end position="349"/>
    </location>
</feature>
<evidence type="ECO:0000313" key="7">
    <source>
        <dbReference type="Proteomes" id="UP000324705"/>
    </source>
</evidence>
<evidence type="ECO:0000256" key="3">
    <source>
        <dbReference type="ARBA" id="ARBA00023157"/>
    </source>
</evidence>
<evidence type="ECO:0000256" key="2">
    <source>
        <dbReference type="ARBA" id="ARBA00022729"/>
    </source>
</evidence>
<dbReference type="OMA" id="CKSNISH"/>
<dbReference type="PROSITE" id="PS00139">
    <property type="entry name" value="THIOL_PROTEASE_CYS"/>
    <property type="match status" value="1"/>
</dbReference>
<dbReference type="CDD" id="cd02248">
    <property type="entry name" value="Peptidase_C1A"/>
    <property type="match status" value="1"/>
</dbReference>
<keyword evidence="3" id="KW-1015">Disulfide bond</keyword>
<dbReference type="InterPro" id="IPR039417">
    <property type="entry name" value="Peptidase_C1A_papain-like"/>
</dbReference>
<evidence type="ECO:0000259" key="5">
    <source>
        <dbReference type="SMART" id="SM00645"/>
    </source>
</evidence>
<evidence type="ECO:0000256" key="1">
    <source>
        <dbReference type="ARBA" id="ARBA00008455"/>
    </source>
</evidence>
<dbReference type="GO" id="GO:0006508">
    <property type="term" value="P:proteolysis"/>
    <property type="evidence" value="ECO:0007669"/>
    <property type="project" value="InterPro"/>
</dbReference>
<organism evidence="6 7">
    <name type="scientific">Triticum turgidum subsp. durum</name>
    <name type="common">Durum wheat</name>
    <name type="synonym">Triticum durum</name>
    <dbReference type="NCBI Taxonomy" id="4567"/>
    <lineage>
        <taxon>Eukaryota</taxon>
        <taxon>Viridiplantae</taxon>
        <taxon>Streptophyta</taxon>
        <taxon>Embryophyta</taxon>
        <taxon>Tracheophyta</taxon>
        <taxon>Spermatophyta</taxon>
        <taxon>Magnoliopsida</taxon>
        <taxon>Liliopsida</taxon>
        <taxon>Poales</taxon>
        <taxon>Poaceae</taxon>
        <taxon>BOP clade</taxon>
        <taxon>Pooideae</taxon>
        <taxon>Triticodae</taxon>
        <taxon>Triticeae</taxon>
        <taxon>Triticinae</taxon>
        <taxon>Triticum</taxon>
    </lineage>
</organism>
<dbReference type="Gene3D" id="3.90.70.10">
    <property type="entry name" value="Cysteine proteinases"/>
    <property type="match status" value="1"/>
</dbReference>
<dbReference type="InterPro" id="IPR000169">
    <property type="entry name" value="Pept_cys_AS"/>
</dbReference>
<dbReference type="InterPro" id="IPR038765">
    <property type="entry name" value="Papain-like_cys_pep_sf"/>
</dbReference>
<evidence type="ECO:0000313" key="6">
    <source>
        <dbReference type="EMBL" id="VAH18347.1"/>
    </source>
</evidence>
<dbReference type="AlphaFoldDB" id="A0A9R0VAP2"/>
<dbReference type="SUPFAM" id="SSF54001">
    <property type="entry name" value="Cysteine proteinases"/>
    <property type="match status" value="1"/>
</dbReference>
<dbReference type="Pfam" id="PF00112">
    <property type="entry name" value="Peptidase_C1"/>
    <property type="match status" value="1"/>
</dbReference>
<proteinExistence type="inferred from homology"/>
<dbReference type="Gramene" id="TRITD1Bv1G136540.1">
    <property type="protein sequence ID" value="TRITD1Bv1G136540.1"/>
    <property type="gene ID" value="TRITD1Bv1G136540"/>
</dbReference>
<comment type="similarity">
    <text evidence="1">Belongs to the peptidase C1 family.</text>
</comment>
<gene>
    <name evidence="6" type="ORF">TRITD_1Bv1G136540</name>
</gene>